<evidence type="ECO:0000259" key="1">
    <source>
        <dbReference type="Pfam" id="PF25917"/>
    </source>
</evidence>
<dbReference type="Proteomes" id="UP001549164">
    <property type="component" value="Unassembled WGS sequence"/>
</dbReference>
<feature type="domain" description="Multidrug resistance protein MdtA-like barrel-sandwich hybrid" evidence="1">
    <location>
        <begin position="47"/>
        <end position="241"/>
    </location>
</feature>
<dbReference type="InterPro" id="IPR058625">
    <property type="entry name" value="MdtA-like_BSH"/>
</dbReference>
<dbReference type="Pfam" id="PF25990">
    <property type="entry name" value="Beta-barrel_YknX"/>
    <property type="match status" value="1"/>
</dbReference>
<evidence type="ECO:0000259" key="2">
    <source>
        <dbReference type="Pfam" id="PF25990"/>
    </source>
</evidence>
<dbReference type="SUPFAM" id="SSF111369">
    <property type="entry name" value="HlyD-like secretion proteins"/>
    <property type="match status" value="2"/>
</dbReference>
<accession>A0ABV2IBC9</accession>
<dbReference type="PANTHER" id="PTHR30386:SF24">
    <property type="entry name" value="MULTIDRUG RESISTANCE EFFLUX PUMP"/>
    <property type="match status" value="1"/>
</dbReference>
<reference evidence="3 4" key="1">
    <citation type="submission" date="2024-06" db="EMBL/GenBank/DDBJ databases">
        <title>Genomic Encyclopedia of Type Strains, Phase IV (KMG-IV): sequencing the most valuable type-strain genomes for metagenomic binning, comparative biology and taxonomic classification.</title>
        <authorList>
            <person name="Goeker M."/>
        </authorList>
    </citation>
    <scope>NUCLEOTIDE SEQUENCE [LARGE SCALE GENOMIC DNA]</scope>
    <source>
        <strain evidence="3 4">DSM 28102</strain>
    </source>
</reference>
<dbReference type="Pfam" id="PF25917">
    <property type="entry name" value="BSH_RND"/>
    <property type="match status" value="1"/>
</dbReference>
<dbReference type="Gene3D" id="2.40.50.100">
    <property type="match status" value="1"/>
</dbReference>
<gene>
    <name evidence="3" type="ORF">ABID12_001657</name>
</gene>
<evidence type="ECO:0000313" key="3">
    <source>
        <dbReference type="EMBL" id="MET3599718.1"/>
    </source>
</evidence>
<dbReference type="InterPro" id="IPR050739">
    <property type="entry name" value="MFP"/>
</dbReference>
<organism evidence="3 4">
    <name type="scientific">Martelella mangrovi</name>
    <dbReference type="NCBI Taxonomy" id="1397477"/>
    <lineage>
        <taxon>Bacteria</taxon>
        <taxon>Pseudomonadati</taxon>
        <taxon>Pseudomonadota</taxon>
        <taxon>Alphaproteobacteria</taxon>
        <taxon>Hyphomicrobiales</taxon>
        <taxon>Aurantimonadaceae</taxon>
        <taxon>Martelella</taxon>
    </lineage>
</organism>
<dbReference type="EMBL" id="JBEPLY010000004">
    <property type="protein sequence ID" value="MET3599718.1"/>
    <property type="molecule type" value="Genomic_DNA"/>
</dbReference>
<sequence length="348" mass="36549">MSFAKPKIVVPVVALLLLGAGYYVNRAEADSRHQSTNDAYLEADYTNVAPEVSGRVARLLVAENQKVEKGDLLAVLDDHDLTLEVNAAKAALAAAEAAQATLAAQITQQHSLIAAAQSSLDADDAALILAESKEKRARDMAERGTGTQAVLDEMVSSLASVKARRAADSANLAAQRQQLDIYAGQQKSALAAVQQAQAALDLAELRLSYAEIKAPVSGTIGQQNLRIGDYVTTGSTAMSIVPLSEIYVTANFRETQLAHVRAGQPVTLSVDAIPGREFSGTVASLGPASNVSYSAVAPANATGNFTKVAQRLPVRIEIAPGQPQMDLMRAGMSVIADIDTDITPESKS</sequence>
<feature type="domain" description="YknX-like beta-barrel" evidence="2">
    <location>
        <begin position="248"/>
        <end position="338"/>
    </location>
</feature>
<dbReference type="PANTHER" id="PTHR30386">
    <property type="entry name" value="MEMBRANE FUSION SUBUNIT OF EMRAB-TOLC MULTIDRUG EFFLUX PUMP"/>
    <property type="match status" value="1"/>
</dbReference>
<comment type="caution">
    <text evidence="3">The sequence shown here is derived from an EMBL/GenBank/DDBJ whole genome shotgun (WGS) entry which is preliminary data.</text>
</comment>
<dbReference type="SUPFAM" id="SSF56954">
    <property type="entry name" value="Outer membrane efflux proteins (OEP)"/>
    <property type="match status" value="1"/>
</dbReference>
<protein>
    <submittedName>
        <fullName evidence="3">Membrane fusion protein (Multidrug efflux system)</fullName>
    </submittedName>
</protein>
<dbReference type="InterPro" id="IPR058636">
    <property type="entry name" value="Beta-barrel_YknX"/>
</dbReference>
<name>A0ABV2IBC9_9HYPH</name>
<dbReference type="Gene3D" id="2.40.30.170">
    <property type="match status" value="1"/>
</dbReference>
<proteinExistence type="predicted"/>
<dbReference type="RefSeq" id="WP_354433810.1">
    <property type="nucleotide sequence ID" value="NZ_JBEPLY010000004.1"/>
</dbReference>
<keyword evidence="4" id="KW-1185">Reference proteome</keyword>
<evidence type="ECO:0000313" key="4">
    <source>
        <dbReference type="Proteomes" id="UP001549164"/>
    </source>
</evidence>